<proteinExistence type="predicted"/>
<accession>A0AA40CLZ0</accession>
<evidence type="ECO:0000313" key="3">
    <source>
        <dbReference type="EMBL" id="KAK0643866.1"/>
    </source>
</evidence>
<dbReference type="EMBL" id="JAULSV010000005">
    <property type="protein sequence ID" value="KAK0643866.1"/>
    <property type="molecule type" value="Genomic_DNA"/>
</dbReference>
<name>A0AA40CLZ0_9PEZI</name>
<evidence type="ECO:0000313" key="4">
    <source>
        <dbReference type="Proteomes" id="UP001174936"/>
    </source>
</evidence>
<keyword evidence="4" id="KW-1185">Reference proteome</keyword>
<dbReference type="AlphaFoldDB" id="A0AA40CLZ0"/>
<feature type="region of interest" description="Disordered" evidence="1">
    <location>
        <begin position="45"/>
        <end position="104"/>
    </location>
</feature>
<evidence type="ECO:0000256" key="2">
    <source>
        <dbReference type="SAM" id="SignalP"/>
    </source>
</evidence>
<feature type="signal peptide" evidence="2">
    <location>
        <begin position="1"/>
        <end position="18"/>
    </location>
</feature>
<feature type="chain" id="PRO_5041347360" evidence="2">
    <location>
        <begin position="19"/>
        <end position="154"/>
    </location>
</feature>
<reference evidence="3" key="1">
    <citation type="submission" date="2023-06" db="EMBL/GenBank/DDBJ databases">
        <title>Genome-scale phylogeny and comparative genomics of the fungal order Sordariales.</title>
        <authorList>
            <consortium name="Lawrence Berkeley National Laboratory"/>
            <person name="Hensen N."/>
            <person name="Bonometti L."/>
            <person name="Westerberg I."/>
            <person name="Brannstrom I.O."/>
            <person name="Guillou S."/>
            <person name="Cros-Aarteil S."/>
            <person name="Calhoun S."/>
            <person name="Haridas S."/>
            <person name="Kuo A."/>
            <person name="Mondo S."/>
            <person name="Pangilinan J."/>
            <person name="Riley R."/>
            <person name="Labutti K."/>
            <person name="Andreopoulos B."/>
            <person name="Lipzen A."/>
            <person name="Chen C."/>
            <person name="Yanf M."/>
            <person name="Daum C."/>
            <person name="Ng V."/>
            <person name="Clum A."/>
            <person name="Steindorff A."/>
            <person name="Ohm R."/>
            <person name="Martin F."/>
            <person name="Silar P."/>
            <person name="Natvig D."/>
            <person name="Lalanne C."/>
            <person name="Gautier V."/>
            <person name="Ament-Velasquez S.L."/>
            <person name="Kruys A."/>
            <person name="Hutchinson M.I."/>
            <person name="Powell A.J."/>
            <person name="Barry K."/>
            <person name="Miller A.N."/>
            <person name="Grigoriev I.V."/>
            <person name="Debuchy R."/>
            <person name="Gladieux P."/>
            <person name="Thoren M.H."/>
            <person name="Johannesson H."/>
        </authorList>
    </citation>
    <scope>NUCLEOTIDE SEQUENCE</scope>
    <source>
        <strain evidence="3">SMH2532-1</strain>
    </source>
</reference>
<sequence length="154" mass="16642">MKLSIVTLGIAVVGGALAHIEKEFHSDGSISRILSIPDHGITNAISRRIPHQAEEVVTAKGKKGGKSKSKKSTGSKSSRDSGKANRMQQDHPNPHRRCAKCVVKPPPVKPQPTCRRPGGKCNIEDFVKVCCPNKDGVRGCFFPKGNPFDGICQY</sequence>
<organism evidence="3 4">
    <name type="scientific">Cercophora newfieldiana</name>
    <dbReference type="NCBI Taxonomy" id="92897"/>
    <lineage>
        <taxon>Eukaryota</taxon>
        <taxon>Fungi</taxon>
        <taxon>Dikarya</taxon>
        <taxon>Ascomycota</taxon>
        <taxon>Pezizomycotina</taxon>
        <taxon>Sordariomycetes</taxon>
        <taxon>Sordariomycetidae</taxon>
        <taxon>Sordariales</taxon>
        <taxon>Lasiosphaeriaceae</taxon>
        <taxon>Cercophora</taxon>
    </lineage>
</organism>
<protein>
    <submittedName>
        <fullName evidence="3">Uncharacterized protein</fullName>
    </submittedName>
</protein>
<feature type="compositionally biased region" description="Basic and acidic residues" evidence="1">
    <location>
        <begin position="77"/>
        <end position="93"/>
    </location>
</feature>
<gene>
    <name evidence="3" type="ORF">B0T16DRAFT_459962</name>
</gene>
<comment type="caution">
    <text evidence="3">The sequence shown here is derived from an EMBL/GenBank/DDBJ whole genome shotgun (WGS) entry which is preliminary data.</text>
</comment>
<evidence type="ECO:0000256" key="1">
    <source>
        <dbReference type="SAM" id="MobiDB-lite"/>
    </source>
</evidence>
<keyword evidence="2" id="KW-0732">Signal</keyword>
<dbReference type="Proteomes" id="UP001174936">
    <property type="component" value="Unassembled WGS sequence"/>
</dbReference>
<feature type="compositionally biased region" description="Basic residues" evidence="1">
    <location>
        <begin position="60"/>
        <end position="73"/>
    </location>
</feature>